<dbReference type="SUPFAM" id="SSF53850">
    <property type="entry name" value="Periplasmic binding protein-like II"/>
    <property type="match status" value="1"/>
</dbReference>
<dbReference type="PANTHER" id="PTHR31528">
    <property type="entry name" value="4-AMINO-5-HYDROXYMETHYL-2-METHYLPYRIMIDINE PHOSPHATE SYNTHASE THI11-RELATED"/>
    <property type="match status" value="1"/>
</dbReference>
<organism evidence="3 4">
    <name type="scientific">Streptomyces collinus</name>
    <dbReference type="NCBI Taxonomy" id="42684"/>
    <lineage>
        <taxon>Bacteria</taxon>
        <taxon>Bacillati</taxon>
        <taxon>Actinomycetota</taxon>
        <taxon>Actinomycetes</taxon>
        <taxon>Kitasatosporales</taxon>
        <taxon>Streptomycetaceae</taxon>
        <taxon>Streptomyces</taxon>
    </lineage>
</organism>
<evidence type="ECO:0000259" key="2">
    <source>
        <dbReference type="Pfam" id="PF09084"/>
    </source>
</evidence>
<feature type="chain" id="PRO_5041679314" evidence="1">
    <location>
        <begin position="29"/>
        <end position="373"/>
    </location>
</feature>
<proteinExistence type="predicted"/>
<comment type="caution">
    <text evidence="3">The sequence shown here is derived from an EMBL/GenBank/DDBJ whole genome shotgun (WGS) entry which is preliminary data.</text>
</comment>
<protein>
    <submittedName>
        <fullName evidence="3">NitT/TauT family transport system substrate-binding protein</fullName>
    </submittedName>
</protein>
<dbReference type="GO" id="GO:0009228">
    <property type="term" value="P:thiamine biosynthetic process"/>
    <property type="evidence" value="ECO:0007669"/>
    <property type="project" value="InterPro"/>
</dbReference>
<dbReference type="InterPro" id="IPR027939">
    <property type="entry name" value="NMT1/THI5"/>
</dbReference>
<dbReference type="PANTHER" id="PTHR31528:SF3">
    <property type="entry name" value="THIAMINE BIOSYNTHESIS PROTEIN HI_0357-RELATED"/>
    <property type="match status" value="1"/>
</dbReference>
<sequence length="373" mass="39058">MPHPGLIRTTLAAVALTTVLTGCGADSAADTSAGSAGSAISAKRCAENKDAGTITYLSGYQYQSSVSILEYVAAAKLGYFKDLCLNVVLKPGTGDTAQNTKLLASGQATVGPVAEQDVIQARANGIDLTGVSSYSNAGLEVLMTNKDITKLTQLDGKVVGHKGYVPATVRAMLVKAGVKWDSLKLVKQGYDPSVLPRRQNGLAALTGFVSNEPNQLKAAGHPVTVWKPVDYGVPSSLGAMAVNTAFAKAHPHAVEDILRAALHAYDYCDAGEAHIAECVGYAAELSGPTYDKKLNTTIWKTETSYVKDHPTPGQPLGGIDPKNVAGIVDMLHQFEVVPGSVTVERAEGWFDTSYVKDIYAGAGVGGKLVWPAP</sequence>
<dbReference type="Proteomes" id="UP000579531">
    <property type="component" value="Unassembled WGS sequence"/>
</dbReference>
<dbReference type="AlphaFoldDB" id="A0AA89TFS1"/>
<reference evidence="3 4" key="1">
    <citation type="submission" date="2020-08" db="EMBL/GenBank/DDBJ databases">
        <title>Sequencing the genomes of 1000 actinobacteria strains.</title>
        <authorList>
            <person name="Klenk H.-P."/>
        </authorList>
    </citation>
    <scope>NUCLEOTIDE SEQUENCE [LARGE SCALE GENOMIC DNA]</scope>
    <source>
        <strain evidence="3 4">DSM 40129</strain>
    </source>
</reference>
<dbReference type="GeneID" id="93838309"/>
<gene>
    <name evidence="3" type="ORF">HNR72_001922</name>
</gene>
<feature type="signal peptide" evidence="1">
    <location>
        <begin position="1"/>
        <end position="28"/>
    </location>
</feature>
<feature type="domain" description="SsuA/THI5-like" evidence="2">
    <location>
        <begin position="70"/>
        <end position="268"/>
    </location>
</feature>
<evidence type="ECO:0000313" key="4">
    <source>
        <dbReference type="Proteomes" id="UP000579531"/>
    </source>
</evidence>
<keyword evidence="1" id="KW-0732">Signal</keyword>
<evidence type="ECO:0000313" key="3">
    <source>
        <dbReference type="EMBL" id="MBB5810894.1"/>
    </source>
</evidence>
<keyword evidence="4" id="KW-1185">Reference proteome</keyword>
<name>A0AA89TFS1_STRCU</name>
<dbReference type="EMBL" id="JACHLX010000001">
    <property type="protein sequence ID" value="MBB5810894.1"/>
    <property type="molecule type" value="Genomic_DNA"/>
</dbReference>
<dbReference type="InterPro" id="IPR015168">
    <property type="entry name" value="SsuA/THI5"/>
</dbReference>
<dbReference type="Gene3D" id="3.40.190.10">
    <property type="entry name" value="Periplasmic binding protein-like II"/>
    <property type="match status" value="2"/>
</dbReference>
<dbReference type="RefSeq" id="WP_184846031.1">
    <property type="nucleotide sequence ID" value="NZ_BAABFE010000009.1"/>
</dbReference>
<dbReference type="Pfam" id="PF09084">
    <property type="entry name" value="NMT1"/>
    <property type="match status" value="1"/>
</dbReference>
<evidence type="ECO:0000256" key="1">
    <source>
        <dbReference type="SAM" id="SignalP"/>
    </source>
</evidence>
<accession>A0AA89TFS1</accession>